<dbReference type="GO" id="GO:0140662">
    <property type="term" value="F:ATP-dependent protein folding chaperone"/>
    <property type="evidence" value="ECO:0007669"/>
    <property type="project" value="InterPro"/>
</dbReference>
<dbReference type="AlphaFoldDB" id="A0AAV7Z6I0"/>
<dbReference type="CDD" id="cd10229">
    <property type="entry name" value="ASKHA_NBD_HSP70_HSPA12"/>
    <property type="match status" value="1"/>
</dbReference>
<dbReference type="GO" id="GO:0005524">
    <property type="term" value="F:ATP binding"/>
    <property type="evidence" value="ECO:0007669"/>
    <property type="project" value="UniProtKB-KW"/>
</dbReference>
<evidence type="ECO:0000256" key="2">
    <source>
        <dbReference type="ARBA" id="ARBA00022840"/>
    </source>
</evidence>
<evidence type="ECO:0000313" key="4">
    <source>
        <dbReference type="Proteomes" id="UP001146793"/>
    </source>
</evidence>
<dbReference type="InterPro" id="IPR043129">
    <property type="entry name" value="ATPase_NBD"/>
</dbReference>
<organism evidence="3 4">
    <name type="scientific">Anaeramoeba flamelloides</name>
    <dbReference type="NCBI Taxonomy" id="1746091"/>
    <lineage>
        <taxon>Eukaryota</taxon>
        <taxon>Metamonada</taxon>
        <taxon>Anaeramoebidae</taxon>
        <taxon>Anaeramoeba</taxon>
    </lineage>
</organism>
<gene>
    <name evidence="3" type="ORF">M0812_16879</name>
</gene>
<reference evidence="3" key="1">
    <citation type="submission" date="2022-08" db="EMBL/GenBank/DDBJ databases">
        <title>Novel sulphate-reducing endosymbionts in the free-living metamonad Anaeramoeba.</title>
        <authorList>
            <person name="Jerlstrom-Hultqvist J."/>
            <person name="Cepicka I."/>
            <person name="Gallot-Lavallee L."/>
            <person name="Salas-Leiva D."/>
            <person name="Curtis B.A."/>
            <person name="Zahonova K."/>
            <person name="Pipaliya S."/>
            <person name="Dacks J."/>
            <person name="Roger A.J."/>
        </authorList>
    </citation>
    <scope>NUCLEOTIDE SEQUENCE</scope>
    <source>
        <strain evidence="3">Busselton2</strain>
    </source>
</reference>
<proteinExistence type="predicted"/>
<protein>
    <submittedName>
        <fullName evidence="3">Hsp70 family protein</fullName>
    </submittedName>
</protein>
<dbReference type="Pfam" id="PF00012">
    <property type="entry name" value="HSP70"/>
    <property type="match status" value="1"/>
</dbReference>
<name>A0AAV7Z6I0_9EUKA</name>
<evidence type="ECO:0000256" key="1">
    <source>
        <dbReference type="ARBA" id="ARBA00022741"/>
    </source>
</evidence>
<dbReference type="PANTHER" id="PTHR14187">
    <property type="entry name" value="ALPHA KINASE/ELONGATION FACTOR 2 KINASE"/>
    <property type="match status" value="1"/>
</dbReference>
<dbReference type="EMBL" id="JANTQA010000033">
    <property type="protein sequence ID" value="KAJ3437712.1"/>
    <property type="molecule type" value="Genomic_DNA"/>
</dbReference>
<comment type="caution">
    <text evidence="3">The sequence shown here is derived from an EMBL/GenBank/DDBJ whole genome shotgun (WGS) entry which is preliminary data.</text>
</comment>
<dbReference type="Gene3D" id="3.30.420.40">
    <property type="match status" value="2"/>
</dbReference>
<keyword evidence="2" id="KW-0067">ATP-binding</keyword>
<evidence type="ECO:0000313" key="3">
    <source>
        <dbReference type="EMBL" id="KAJ3437712.1"/>
    </source>
</evidence>
<dbReference type="SUPFAM" id="SSF53067">
    <property type="entry name" value="Actin-like ATPase domain"/>
    <property type="match status" value="2"/>
</dbReference>
<keyword evidence="1" id="KW-0547">Nucleotide-binding</keyword>
<dbReference type="InterPro" id="IPR013126">
    <property type="entry name" value="Hsp_70_fam"/>
</dbReference>
<dbReference type="PANTHER" id="PTHR14187:SF5">
    <property type="entry name" value="HEAT SHOCK 70 KDA PROTEIN 12A"/>
    <property type="match status" value="1"/>
</dbReference>
<accession>A0AAV7Z6I0</accession>
<dbReference type="Proteomes" id="UP001146793">
    <property type="component" value="Unassembled WGS sequence"/>
</dbReference>
<sequence>MSEKEKIVIGIDFGTSRSGFAYSFIGDKEQQIYGNNNWTDFKTDSAILLKKDKNGDCRAGANLTEIVEFGQEAIRKYVEMLEEEEGELYELFRYYKMSLYKSRTFVKSVAGSVFKLVDVIAMSLQWLKDTALQNINLTVRTPIETDQVRWVLTVPAIWTEKAKHFMRVCAHRGGLIDNEDSEHLLLIHEPEAAAIEGFFSANPIVSEEVFETGKVLILDAGSGTIDITVLEIDRSQRENSDKIKVIIPAKGGSDGSNTIDKNFVTFLKKFLGTDDFESNPDFIDLFQKWIEEKHRVRLNYKKATAPIRFTIQESLSGETPVEELVQKWNEGKEKTDQTFIKSGMLNKRSIKLSKGFLASLFDKPVNNVLENIEKVFKKYEQTLHDVKDIFMVGSYSNSDILYHAVKKKFEDDPYNLTVLVGTNPGRAIVFGAVRYGLNPDILSSRTYEYNYGLLWYPRFEEEKHKQSKKISKGNYWLCKDVFKLLVEKDVAIKVDYVKPQEFISMGRDLTLEIYRTKRELDPNVVYYIDEDGFEFFGSTIIRNIQSENDQPVGITIEFKFGGTMIKVGVVNKENNMTFPGTILYKEKNI</sequence>